<organism evidence="1 2">
    <name type="scientific">Trapa natans</name>
    <name type="common">Water chestnut</name>
    <dbReference type="NCBI Taxonomy" id="22666"/>
    <lineage>
        <taxon>Eukaryota</taxon>
        <taxon>Viridiplantae</taxon>
        <taxon>Streptophyta</taxon>
        <taxon>Embryophyta</taxon>
        <taxon>Tracheophyta</taxon>
        <taxon>Spermatophyta</taxon>
        <taxon>Magnoliopsida</taxon>
        <taxon>eudicotyledons</taxon>
        <taxon>Gunneridae</taxon>
        <taxon>Pentapetalae</taxon>
        <taxon>rosids</taxon>
        <taxon>malvids</taxon>
        <taxon>Myrtales</taxon>
        <taxon>Lythraceae</taxon>
        <taxon>Trapa</taxon>
    </lineage>
</organism>
<name>A0AAN7KLV7_TRANT</name>
<sequence length="128" mass="14678">MKLFRQGIPGSRQCSNFLLRSSAWDEVARSTREYAREITLHSDAAQSYATFYLLMVYYTFDVNSHPSLGNFGGFLIDERLMETLEMRIAFDECYLGFTGNLKFCLLHSSAGCREAQLVTRYVTDVLEC</sequence>
<evidence type="ECO:0000313" key="2">
    <source>
        <dbReference type="Proteomes" id="UP001346149"/>
    </source>
</evidence>
<keyword evidence="2" id="KW-1185">Reference proteome</keyword>
<gene>
    <name evidence="1" type="ORF">SAY86_013493</name>
</gene>
<dbReference type="Proteomes" id="UP001346149">
    <property type="component" value="Unassembled WGS sequence"/>
</dbReference>
<evidence type="ECO:0000313" key="1">
    <source>
        <dbReference type="EMBL" id="KAK4771718.1"/>
    </source>
</evidence>
<comment type="caution">
    <text evidence="1">The sequence shown here is derived from an EMBL/GenBank/DDBJ whole genome shotgun (WGS) entry which is preliminary data.</text>
</comment>
<protein>
    <submittedName>
        <fullName evidence="1">Uncharacterized protein</fullName>
    </submittedName>
</protein>
<proteinExistence type="predicted"/>
<reference evidence="1 2" key="1">
    <citation type="journal article" date="2023" name="Hortic Res">
        <title>Pangenome of water caltrop reveals structural variations and asymmetric subgenome divergence after allopolyploidization.</title>
        <authorList>
            <person name="Zhang X."/>
            <person name="Chen Y."/>
            <person name="Wang L."/>
            <person name="Yuan Y."/>
            <person name="Fang M."/>
            <person name="Shi L."/>
            <person name="Lu R."/>
            <person name="Comes H.P."/>
            <person name="Ma Y."/>
            <person name="Chen Y."/>
            <person name="Huang G."/>
            <person name="Zhou Y."/>
            <person name="Zheng Z."/>
            <person name="Qiu Y."/>
        </authorList>
    </citation>
    <scope>NUCLEOTIDE SEQUENCE [LARGE SCALE GENOMIC DNA]</scope>
    <source>
        <strain evidence="1">F231</strain>
    </source>
</reference>
<dbReference type="AlphaFoldDB" id="A0AAN7KLV7"/>
<dbReference type="EMBL" id="JAXQNO010000020">
    <property type="protein sequence ID" value="KAK4771718.1"/>
    <property type="molecule type" value="Genomic_DNA"/>
</dbReference>
<accession>A0AAN7KLV7</accession>